<organism evidence="2 3">
    <name type="scientific">Dunaliella salina</name>
    <name type="common">Green alga</name>
    <name type="synonym">Protococcus salinus</name>
    <dbReference type="NCBI Taxonomy" id="3046"/>
    <lineage>
        <taxon>Eukaryota</taxon>
        <taxon>Viridiplantae</taxon>
        <taxon>Chlorophyta</taxon>
        <taxon>core chlorophytes</taxon>
        <taxon>Chlorophyceae</taxon>
        <taxon>CS clade</taxon>
        <taxon>Chlamydomonadales</taxon>
        <taxon>Dunaliellaceae</taxon>
        <taxon>Dunaliella</taxon>
    </lineage>
</organism>
<evidence type="ECO:0000313" key="3">
    <source>
        <dbReference type="Proteomes" id="UP000815325"/>
    </source>
</evidence>
<protein>
    <submittedName>
        <fullName evidence="2">Uncharacterized protein</fullName>
    </submittedName>
</protein>
<evidence type="ECO:0000256" key="1">
    <source>
        <dbReference type="SAM" id="MobiDB-lite"/>
    </source>
</evidence>
<gene>
    <name evidence="2" type="ORF">DUNSADRAFT_6259</name>
</gene>
<feature type="compositionally biased region" description="Gly residues" evidence="1">
    <location>
        <begin position="58"/>
        <end position="72"/>
    </location>
</feature>
<dbReference type="Proteomes" id="UP000815325">
    <property type="component" value="Unassembled WGS sequence"/>
</dbReference>
<feature type="region of interest" description="Disordered" evidence="1">
    <location>
        <begin position="38"/>
        <end position="182"/>
    </location>
</feature>
<name>A0ABQ7FTV6_DUNSA</name>
<keyword evidence="3" id="KW-1185">Reference proteome</keyword>
<feature type="compositionally biased region" description="Low complexity" evidence="1">
    <location>
        <begin position="141"/>
        <end position="180"/>
    </location>
</feature>
<dbReference type="EMBL" id="MU071783">
    <property type="protein sequence ID" value="KAF5825871.1"/>
    <property type="molecule type" value="Genomic_DNA"/>
</dbReference>
<feature type="non-terminal residue" evidence="2">
    <location>
        <position position="201"/>
    </location>
</feature>
<feature type="compositionally biased region" description="Low complexity" evidence="1">
    <location>
        <begin position="92"/>
        <end position="108"/>
    </location>
</feature>
<reference evidence="2" key="1">
    <citation type="submission" date="2017-08" db="EMBL/GenBank/DDBJ databases">
        <authorList>
            <person name="Polle J.E."/>
            <person name="Barry K."/>
            <person name="Cushman J."/>
            <person name="Schmutz J."/>
            <person name="Tran D."/>
            <person name="Hathwaick L.T."/>
            <person name="Yim W.C."/>
            <person name="Jenkins J."/>
            <person name="Mckie-Krisberg Z.M."/>
            <person name="Prochnik S."/>
            <person name="Lindquist E."/>
            <person name="Dockter R.B."/>
            <person name="Adam C."/>
            <person name="Molina H."/>
            <person name="Bunkerborg J."/>
            <person name="Jin E."/>
            <person name="Buchheim M."/>
            <person name="Magnuson J."/>
        </authorList>
    </citation>
    <scope>NUCLEOTIDE SEQUENCE</scope>
    <source>
        <strain evidence="2">CCAP 19/18</strain>
    </source>
</reference>
<sequence>MQNLSEFTRIIALMTDQLALLVTRDVRGVQEAALNAAAKAALPPTHKNSALPSNSGGPQAGGSSGDPPGGLLGEINRLLDQSSSSKFGLRKSNSSQSINEGSQSSLSSAQEGGGGVRHISSSGIQESNPKSGSEADGLGMQPQQLQQQQQQQQQQQHPDQQIQPQGQQQPHQQLPLQQQQREAYERFRESLAGRVGVALAK</sequence>
<accession>A0ABQ7FTV6</accession>
<comment type="caution">
    <text evidence="2">The sequence shown here is derived from an EMBL/GenBank/DDBJ whole genome shotgun (WGS) entry which is preliminary data.</text>
</comment>
<feature type="compositionally biased region" description="Polar residues" evidence="1">
    <location>
        <begin position="119"/>
        <end position="131"/>
    </location>
</feature>
<proteinExistence type="predicted"/>
<evidence type="ECO:0000313" key="2">
    <source>
        <dbReference type="EMBL" id="KAF5825871.1"/>
    </source>
</evidence>